<feature type="domain" description="ABC transmembrane type-1" evidence="6">
    <location>
        <begin position="273"/>
        <end position="558"/>
    </location>
</feature>
<dbReference type="PROSITE" id="PS50928">
    <property type="entry name" value="ABC_TM1"/>
    <property type="match status" value="1"/>
</dbReference>
<feature type="transmembrane region" description="Helical" evidence="5">
    <location>
        <begin position="343"/>
        <end position="365"/>
    </location>
</feature>
<organism evidence="7 8">
    <name type="scientific">Alkalimonas delamerensis</name>
    <dbReference type="NCBI Taxonomy" id="265981"/>
    <lineage>
        <taxon>Bacteria</taxon>
        <taxon>Pseudomonadati</taxon>
        <taxon>Pseudomonadota</taxon>
        <taxon>Gammaproteobacteria</taxon>
        <taxon>Alkalimonas</taxon>
    </lineage>
</organism>
<dbReference type="CDD" id="cd06261">
    <property type="entry name" value="TM_PBP2"/>
    <property type="match status" value="1"/>
</dbReference>
<dbReference type="Proteomes" id="UP001236258">
    <property type="component" value="Unassembled WGS sequence"/>
</dbReference>
<comment type="similarity">
    <text evidence="5">Belongs to the binding-protein-dependent transport system permease family.</text>
</comment>
<feature type="transmembrane region" description="Helical" evidence="5">
    <location>
        <begin position="279"/>
        <end position="302"/>
    </location>
</feature>
<feature type="transmembrane region" description="Helical" evidence="5">
    <location>
        <begin position="423"/>
        <end position="442"/>
    </location>
</feature>
<evidence type="ECO:0000313" key="7">
    <source>
        <dbReference type="EMBL" id="MDP4529255.1"/>
    </source>
</evidence>
<feature type="transmembrane region" description="Helical" evidence="5">
    <location>
        <begin position="314"/>
        <end position="337"/>
    </location>
</feature>
<evidence type="ECO:0000259" key="6">
    <source>
        <dbReference type="PROSITE" id="PS50928"/>
    </source>
</evidence>
<proteinExistence type="inferred from homology"/>
<keyword evidence="5" id="KW-0813">Transport</keyword>
<feature type="transmembrane region" description="Helical" evidence="5">
    <location>
        <begin position="12"/>
        <end position="38"/>
    </location>
</feature>
<dbReference type="PANTHER" id="PTHR42727">
    <property type="entry name" value="PHOSPHATE TRANSPORT SYSTEM PERMEASE PROTEIN"/>
    <property type="match status" value="1"/>
</dbReference>
<accession>A0ABT9GR36</accession>
<dbReference type="Pfam" id="PF00528">
    <property type="entry name" value="BPD_transp_1"/>
    <property type="match status" value="1"/>
</dbReference>
<sequence>MWTRQSRDCFSRWLVTLVGYSVLLAFAIIFVFLVWQVWPLFQPASISAQSSAAEPSLPDRYLVEAKKHPSDSGPLWLDNGLDERVQLHADGRFRWYQRLNEDWQLSLQGQLALSNWQAATLLPGSRTLLVADQQAQLHSWFRLHQQLIARPGIALHQSEVLALIPLSADTFFSLHPEVLHWYHATTGKRLTELRLPDQPLQQLQLSADRQQLRLDWGAGQSKDYQLHWQHPAVAGGQLWSKVHYEGRREAAYVWQTAAAADDSSPRLSLVPLTSGTLKAAAYAMLFATPLAILAAVFTAFYLPERWRHRTRATMEMLESMPTVILGFIAAFLLAPWLEKQLMLFFVLLVLVPAVLLVCSGLWFHWRQRQQKQAEQPGALLLLSLVAGVVLALMLAPVLEHAWFDGSLQLWLAGQGIDYQQRNALIIGMAMGLAVIPCIFSLTEEVVSQVPASLTQGVLALGASRWQTLSSMVLPVAAPGILAAILLGLGRALGETMILIMATGNTPLLGFDPFEGMRTLTASLALEMPEAAVGSSHFKVLLLAALLLLVLTFLINTLVSLLRQRIRQRYQQL</sequence>
<feature type="transmembrane region" description="Helical" evidence="5">
    <location>
        <begin position="377"/>
        <end position="403"/>
    </location>
</feature>
<protein>
    <submittedName>
        <fullName evidence="7">ABC transporter permease subunit</fullName>
    </submittedName>
</protein>
<keyword evidence="2 5" id="KW-0812">Transmembrane</keyword>
<comment type="caution">
    <text evidence="7">The sequence shown here is derived from an EMBL/GenBank/DDBJ whole genome shotgun (WGS) entry which is preliminary data.</text>
</comment>
<keyword evidence="8" id="KW-1185">Reference proteome</keyword>
<comment type="subcellular location">
    <subcellularLocation>
        <location evidence="1 5">Cell membrane</location>
        <topology evidence="1 5">Multi-pass membrane protein</topology>
    </subcellularLocation>
</comment>
<feature type="transmembrane region" description="Helical" evidence="5">
    <location>
        <begin position="471"/>
        <end position="492"/>
    </location>
</feature>
<dbReference type="InterPro" id="IPR000515">
    <property type="entry name" value="MetI-like"/>
</dbReference>
<evidence type="ECO:0000256" key="5">
    <source>
        <dbReference type="RuleBase" id="RU363032"/>
    </source>
</evidence>
<keyword evidence="4 5" id="KW-0472">Membrane</keyword>
<evidence type="ECO:0000313" key="8">
    <source>
        <dbReference type="Proteomes" id="UP001236258"/>
    </source>
</evidence>
<gene>
    <name evidence="7" type="ORF">Q3O59_09445</name>
</gene>
<evidence type="ECO:0000256" key="1">
    <source>
        <dbReference type="ARBA" id="ARBA00004651"/>
    </source>
</evidence>
<dbReference type="EMBL" id="JAUZVY010000003">
    <property type="protein sequence ID" value="MDP4529255.1"/>
    <property type="molecule type" value="Genomic_DNA"/>
</dbReference>
<dbReference type="Gene3D" id="1.10.3720.10">
    <property type="entry name" value="MetI-like"/>
    <property type="match status" value="1"/>
</dbReference>
<dbReference type="InterPro" id="IPR035906">
    <property type="entry name" value="MetI-like_sf"/>
</dbReference>
<dbReference type="SUPFAM" id="SSF161098">
    <property type="entry name" value="MetI-like"/>
    <property type="match status" value="2"/>
</dbReference>
<keyword evidence="3 5" id="KW-1133">Transmembrane helix</keyword>
<evidence type="ECO:0000256" key="2">
    <source>
        <dbReference type="ARBA" id="ARBA00022692"/>
    </source>
</evidence>
<name>A0ABT9GR36_9GAMM</name>
<reference evidence="7 8" key="1">
    <citation type="submission" date="2023-08" db="EMBL/GenBank/DDBJ databases">
        <authorList>
            <person name="Joshi A."/>
            <person name="Thite S."/>
        </authorList>
    </citation>
    <scope>NUCLEOTIDE SEQUENCE [LARGE SCALE GENOMIC DNA]</scope>
    <source>
        <strain evidence="7 8">1E1</strain>
    </source>
</reference>
<evidence type="ECO:0000256" key="3">
    <source>
        <dbReference type="ARBA" id="ARBA00022989"/>
    </source>
</evidence>
<feature type="transmembrane region" description="Helical" evidence="5">
    <location>
        <begin position="539"/>
        <end position="561"/>
    </location>
</feature>
<evidence type="ECO:0000256" key="4">
    <source>
        <dbReference type="ARBA" id="ARBA00023136"/>
    </source>
</evidence>
<dbReference type="RefSeq" id="WP_305945348.1">
    <property type="nucleotide sequence ID" value="NZ_JAUZVY010000003.1"/>
</dbReference>
<dbReference type="PANTHER" id="PTHR42727:SF1">
    <property type="entry name" value="PHOSPHATE TRANSPORT SYSTEM PERMEASE"/>
    <property type="match status" value="1"/>
</dbReference>